<dbReference type="KEGG" id="pseo:OM33_18315"/>
<dbReference type="EMBL" id="CP009889">
    <property type="protein sequence ID" value="AIY67032.1"/>
    <property type="molecule type" value="Genomic_DNA"/>
</dbReference>
<accession>A0A0A7EM26</accession>
<protein>
    <recommendedName>
        <fullName evidence="3">Lipoprotein</fullName>
    </recommendedName>
</protein>
<gene>
    <name evidence="1" type="ORF">OM33_18315</name>
</gene>
<reference evidence="1 2" key="1">
    <citation type="submission" date="2014-11" db="EMBL/GenBank/DDBJ databases">
        <title>Complete Genome Sequence of Pseudoalteromonas sp. Strain OCN003 Isolated from Kaneohe Bay, Oahu, Hawaii.</title>
        <authorList>
            <person name="Beurmann S."/>
            <person name="Videau P."/>
            <person name="Ushijima B."/>
            <person name="Smith A.M."/>
            <person name="Aeby G.S."/>
            <person name="Callahan S.M."/>
            <person name="Belcaid M."/>
        </authorList>
    </citation>
    <scope>NUCLEOTIDE SEQUENCE [LARGE SCALE GENOMIC DNA]</scope>
    <source>
        <strain evidence="1 2">OCN003</strain>
    </source>
</reference>
<keyword evidence="2" id="KW-1185">Reference proteome</keyword>
<name>A0A0A7EM26_9GAMM</name>
<proteinExistence type="predicted"/>
<evidence type="ECO:0000313" key="1">
    <source>
        <dbReference type="EMBL" id="AIY67032.1"/>
    </source>
</evidence>
<evidence type="ECO:0008006" key="3">
    <source>
        <dbReference type="Google" id="ProtNLM"/>
    </source>
</evidence>
<dbReference type="AlphaFoldDB" id="A0A0A7EM26"/>
<sequence>MRFLLPLTLSTMLLGCTNQPLSLSTNPNDVMFEGLVKIENSKMDLSFAKPGVDWHKFTSVHIAKISANNDHPDNYKAPKIDKKWDGYNATYDIPDEGLRKLESEFITMAKNVFNNEQPWQYSDTIDQNTLVVHIEITDIRLAAPIETSRRNQNINGKTYTQNAGSMVLKAALVDGGTNEIIATSIDRAAAHDNWRLNTQVFNWSDVRTIYRSWSNALKNALFQAQQESSK</sequence>
<dbReference type="InterPro" id="IPR021747">
    <property type="entry name" value="DUF3313"/>
</dbReference>
<dbReference type="Proteomes" id="UP000030341">
    <property type="component" value="Chromosome 2"/>
</dbReference>
<dbReference type="Pfam" id="PF11769">
    <property type="entry name" value="DUF3313"/>
    <property type="match status" value="1"/>
</dbReference>
<organism evidence="1 2">
    <name type="scientific">Pseudoalteromonas piratica</name>
    <dbReference type="NCBI Taxonomy" id="1348114"/>
    <lineage>
        <taxon>Bacteria</taxon>
        <taxon>Pseudomonadati</taxon>
        <taxon>Pseudomonadota</taxon>
        <taxon>Gammaproteobacteria</taxon>
        <taxon>Alteromonadales</taxon>
        <taxon>Pseudoalteromonadaceae</taxon>
        <taxon>Pseudoalteromonas</taxon>
    </lineage>
</organism>
<dbReference type="RefSeq" id="WP_040135753.1">
    <property type="nucleotide sequence ID" value="NZ_CP009889.1"/>
</dbReference>
<dbReference type="eggNOG" id="ENOG50306DZ">
    <property type="taxonomic scope" value="Bacteria"/>
</dbReference>
<dbReference type="PROSITE" id="PS51257">
    <property type="entry name" value="PROKAR_LIPOPROTEIN"/>
    <property type="match status" value="1"/>
</dbReference>
<evidence type="ECO:0000313" key="2">
    <source>
        <dbReference type="Proteomes" id="UP000030341"/>
    </source>
</evidence>
<dbReference type="HOGENOM" id="CLU_1155761_0_0_6"/>